<dbReference type="InterPro" id="IPR016039">
    <property type="entry name" value="Thiolase-like"/>
</dbReference>
<feature type="domain" description="Beta-ketoacyl-[acyl-carrier-protein] synthase III N-terminal" evidence="4">
    <location>
        <begin position="123"/>
        <end position="194"/>
    </location>
</feature>
<dbReference type="GO" id="GO:0006633">
    <property type="term" value="P:fatty acid biosynthetic process"/>
    <property type="evidence" value="ECO:0007669"/>
    <property type="project" value="InterPro"/>
</dbReference>
<dbReference type="Pfam" id="PF08541">
    <property type="entry name" value="ACP_syn_III_C"/>
    <property type="match status" value="1"/>
</dbReference>
<dbReference type="PANTHER" id="PTHR34069:SF2">
    <property type="entry name" value="BETA-KETOACYL-[ACYL-CARRIER-PROTEIN] SYNTHASE III"/>
    <property type="match status" value="1"/>
</dbReference>
<dbReference type="Pfam" id="PF08545">
    <property type="entry name" value="ACP_syn_III"/>
    <property type="match status" value="1"/>
</dbReference>
<proteinExistence type="predicted"/>
<evidence type="ECO:0000313" key="6">
    <source>
        <dbReference type="Proteomes" id="UP000733611"/>
    </source>
</evidence>
<evidence type="ECO:0000313" key="5">
    <source>
        <dbReference type="EMBL" id="MBU3844347.1"/>
    </source>
</evidence>
<protein>
    <submittedName>
        <fullName evidence="5">Uncharacterized protein</fullName>
    </submittedName>
</protein>
<dbReference type="SUPFAM" id="SSF53901">
    <property type="entry name" value="Thiolase-like"/>
    <property type="match status" value="2"/>
</dbReference>
<keyword evidence="1" id="KW-0808">Transferase</keyword>
<dbReference type="GO" id="GO:0044550">
    <property type="term" value="P:secondary metabolite biosynthetic process"/>
    <property type="evidence" value="ECO:0007669"/>
    <property type="project" value="TreeGrafter"/>
</dbReference>
<evidence type="ECO:0000256" key="2">
    <source>
        <dbReference type="ARBA" id="ARBA00023315"/>
    </source>
</evidence>
<sequence>MAHCSFQHVQLKAIVSVVPPTKVDCSASKEFFASEQLYERNKTVLGLGDRYVVTKEDQLTSLDLGYAAVKSLQAKANLDLSKIEGLVVATSTPAFLNPADSFVLQGRLGLPASTLCYTLTGLACNGFLLSLINVASLIESGALKNCLLVCTDTSSTDSSEHNIHHFSFADSASAILLEYTPDVHDMNFVTHTQGELYENFLAPAGGKHIPIEADIVNRVESDPKGNEWRLWDDLSDGMQVLTFVTRSMPKIMQELLELTQLTYDDVDMVAVNQSNALYIRTVGQITKVPRNKLCSAQTFTRYSNTASGSVPLVICDQMQGLGQCLFMSSGIGLVAAAGRINLQGVQNFGVEVMPEIPKKRSRAEEIEYWVQRFHQING</sequence>
<gene>
    <name evidence="5" type="ORF">H9847_05690</name>
</gene>
<dbReference type="PANTHER" id="PTHR34069">
    <property type="entry name" value="3-OXOACYL-[ACYL-CARRIER-PROTEIN] SYNTHASE 3"/>
    <property type="match status" value="1"/>
</dbReference>
<dbReference type="GO" id="GO:0004315">
    <property type="term" value="F:3-oxoacyl-[acyl-carrier-protein] synthase activity"/>
    <property type="evidence" value="ECO:0007669"/>
    <property type="project" value="InterPro"/>
</dbReference>
<dbReference type="AlphaFoldDB" id="A0A948WZA3"/>
<dbReference type="EMBL" id="JAHLFE010000110">
    <property type="protein sequence ID" value="MBU3844347.1"/>
    <property type="molecule type" value="Genomic_DNA"/>
</dbReference>
<accession>A0A948WZA3</accession>
<keyword evidence="2" id="KW-0012">Acyltransferase</keyword>
<feature type="domain" description="Beta-ketoacyl-[acyl-carrier-protein] synthase III C-terminal" evidence="3">
    <location>
        <begin position="257"/>
        <end position="337"/>
    </location>
</feature>
<dbReference type="InterPro" id="IPR013751">
    <property type="entry name" value="ACP_syn_III_N"/>
</dbReference>
<evidence type="ECO:0000259" key="4">
    <source>
        <dbReference type="Pfam" id="PF08545"/>
    </source>
</evidence>
<dbReference type="Proteomes" id="UP000733611">
    <property type="component" value="Unassembled WGS sequence"/>
</dbReference>
<comment type="caution">
    <text evidence="5">The sequence shown here is derived from an EMBL/GenBank/DDBJ whole genome shotgun (WGS) entry which is preliminary data.</text>
</comment>
<dbReference type="InterPro" id="IPR013747">
    <property type="entry name" value="ACP_syn_III_C"/>
</dbReference>
<organism evidence="5 6">
    <name type="scientific">Candidatus Anaerobiospirillum pullicola</name>
    <dbReference type="NCBI Taxonomy" id="2838451"/>
    <lineage>
        <taxon>Bacteria</taxon>
        <taxon>Pseudomonadati</taxon>
        <taxon>Pseudomonadota</taxon>
        <taxon>Gammaproteobacteria</taxon>
        <taxon>Aeromonadales</taxon>
        <taxon>Succinivibrionaceae</taxon>
        <taxon>Anaerobiospirillum</taxon>
    </lineage>
</organism>
<name>A0A948WZA3_9GAMM</name>
<reference evidence="5" key="2">
    <citation type="submission" date="2021-04" db="EMBL/GenBank/DDBJ databases">
        <authorList>
            <person name="Gilroy R."/>
        </authorList>
    </citation>
    <scope>NUCLEOTIDE SEQUENCE</scope>
    <source>
        <strain evidence="5">378</strain>
    </source>
</reference>
<evidence type="ECO:0000256" key="1">
    <source>
        <dbReference type="ARBA" id="ARBA00022679"/>
    </source>
</evidence>
<dbReference type="Gene3D" id="3.40.47.10">
    <property type="match status" value="1"/>
</dbReference>
<reference evidence="5" key="1">
    <citation type="journal article" date="2021" name="PeerJ">
        <title>Extensive microbial diversity within the chicken gut microbiome revealed by metagenomics and culture.</title>
        <authorList>
            <person name="Gilroy R."/>
            <person name="Ravi A."/>
            <person name="Getino M."/>
            <person name="Pursley I."/>
            <person name="Horton D.L."/>
            <person name="Alikhan N.F."/>
            <person name="Baker D."/>
            <person name="Gharbi K."/>
            <person name="Hall N."/>
            <person name="Watson M."/>
            <person name="Adriaenssens E.M."/>
            <person name="Foster-Nyarko E."/>
            <person name="Jarju S."/>
            <person name="Secka A."/>
            <person name="Antonio M."/>
            <person name="Oren A."/>
            <person name="Chaudhuri R.R."/>
            <person name="La Ragione R."/>
            <person name="Hildebrand F."/>
            <person name="Pallen M.J."/>
        </authorList>
    </citation>
    <scope>NUCLEOTIDE SEQUENCE</scope>
    <source>
        <strain evidence="5">378</strain>
    </source>
</reference>
<evidence type="ECO:0000259" key="3">
    <source>
        <dbReference type="Pfam" id="PF08541"/>
    </source>
</evidence>